<evidence type="ECO:0000256" key="1">
    <source>
        <dbReference type="ARBA" id="ARBA00004141"/>
    </source>
</evidence>
<dbReference type="AlphaFoldDB" id="A0A0D2X216"/>
<evidence type="ECO:0000256" key="2">
    <source>
        <dbReference type="ARBA" id="ARBA00005227"/>
    </source>
</evidence>
<dbReference type="EMBL" id="KE346363">
    <property type="protein sequence ID" value="KJE91774.1"/>
    <property type="molecule type" value="Genomic_DNA"/>
</dbReference>
<evidence type="ECO:0000313" key="9">
    <source>
        <dbReference type="Proteomes" id="UP000008743"/>
    </source>
</evidence>
<comment type="similarity">
    <text evidence="2 7">Belongs to the nonaspanin (TM9SF) (TC 9.A.2) family.</text>
</comment>
<protein>
    <recommendedName>
        <fullName evidence="7">Transmembrane 9 superfamily member</fullName>
    </recommendedName>
</protein>
<dbReference type="PhylomeDB" id="A0A0D2X216"/>
<keyword evidence="5 7" id="KW-1133">Transmembrane helix</keyword>
<feature type="transmembrane region" description="Helical" evidence="7">
    <location>
        <begin position="486"/>
        <end position="512"/>
    </location>
</feature>
<dbReference type="GO" id="GO:0016020">
    <property type="term" value="C:membrane"/>
    <property type="evidence" value="ECO:0007669"/>
    <property type="project" value="UniProtKB-SubCell"/>
</dbReference>
<feature type="transmembrane region" description="Helical" evidence="7">
    <location>
        <begin position="364"/>
        <end position="388"/>
    </location>
</feature>
<dbReference type="Proteomes" id="UP000008743">
    <property type="component" value="Unassembled WGS sequence"/>
</dbReference>
<feature type="transmembrane region" description="Helical" evidence="7">
    <location>
        <begin position="453"/>
        <end position="474"/>
    </location>
</feature>
<feature type="transmembrane region" description="Helical" evidence="7">
    <location>
        <begin position="229"/>
        <end position="254"/>
    </location>
</feature>
<accession>A0A0D2X216</accession>
<evidence type="ECO:0000256" key="3">
    <source>
        <dbReference type="ARBA" id="ARBA00022692"/>
    </source>
</evidence>
<sequence length="594" mass="67020">MHLSCRLVLLAAVLFAGCVAPGVEASKGSAYAHAASVPVFVNKVGPYYNPSETYDFYSLPFCQPKPIVYKKISLGEALTGWKQANTPFDIKFGVNVDNAVLCDTVMLSKRDVQDLREAIEELYFFEFSIDDLPVWGSIGRLEEVTFPHTHRMFLWRHYHFYFEYNGDRIVYANVTMDSENPVEIFDLMPDKSIEFTYSVAWIPTTLPADKRMTHFASDSFFPTELEVHWLSIINSVSLVVLLTGVVAIIMLRVLRADFARYTRQMDDLDEQVYEDSGWKVIHGDVFRFPEHRTLFCAVLGVGTQFLVVCGLLLAMALFGMFNVHQHGSMNSAVIAIYALTSGISGYISGSFFKKIGGQNWVWNIMLTACLFSVPFFLVWSIINSIAWAYESTQALPVSKILIVMCLWLFVGFPLTVVGGIVGKNSAASFDAPVRTKNIPREIPPASFFRSTPALMIAGGFLPFSAISIELYYIFDTLWGRQPYTLFGILAIVFVILLLVTACVSIALTYYSLAGEDYQWWWRSILNAGSTGLFVLVYSVFYYFHRSNMSGALQTAKFFGYTLMTCLIFFLMLGSVGFFVSLQFVRYIFRSLKAD</sequence>
<proteinExistence type="inferred from homology"/>
<keyword evidence="4 7" id="KW-0732">Signal</keyword>
<feature type="transmembrane region" description="Helical" evidence="7">
    <location>
        <begin position="524"/>
        <end position="543"/>
    </location>
</feature>
<evidence type="ECO:0000256" key="6">
    <source>
        <dbReference type="ARBA" id="ARBA00023136"/>
    </source>
</evidence>
<feature type="chain" id="PRO_5007354337" description="Transmembrane 9 superfamily member" evidence="7">
    <location>
        <begin position="26"/>
        <end position="594"/>
    </location>
</feature>
<reference evidence="9" key="1">
    <citation type="submission" date="2011-02" db="EMBL/GenBank/DDBJ databases">
        <title>The Genome Sequence of Capsaspora owczarzaki ATCC 30864.</title>
        <authorList>
            <person name="Russ C."/>
            <person name="Cuomo C."/>
            <person name="Burger G."/>
            <person name="Gray M.W."/>
            <person name="Holland P.W.H."/>
            <person name="King N."/>
            <person name="Lang F.B.F."/>
            <person name="Roger A.J."/>
            <person name="Ruiz-Trillo I."/>
            <person name="Young S.K."/>
            <person name="Zeng Q."/>
            <person name="Gargeya S."/>
            <person name="Alvarado L."/>
            <person name="Berlin A."/>
            <person name="Chapman S.B."/>
            <person name="Chen Z."/>
            <person name="Freedman E."/>
            <person name="Gellesch M."/>
            <person name="Goldberg J."/>
            <person name="Griggs A."/>
            <person name="Gujja S."/>
            <person name="Heilman E."/>
            <person name="Heiman D."/>
            <person name="Howarth C."/>
            <person name="Mehta T."/>
            <person name="Neiman D."/>
            <person name="Pearson M."/>
            <person name="Roberts A."/>
            <person name="Saif S."/>
            <person name="Shea T."/>
            <person name="Shenoy N."/>
            <person name="Sisk P."/>
            <person name="Stolte C."/>
            <person name="Sykes S."/>
            <person name="White J."/>
            <person name="Yandava C."/>
            <person name="Haas B."/>
            <person name="Nusbaum C."/>
            <person name="Birren B."/>
        </authorList>
    </citation>
    <scope>NUCLEOTIDE SEQUENCE</scope>
    <source>
        <strain evidence="9">ATCC 30864</strain>
    </source>
</reference>
<keyword evidence="6 7" id="KW-0472">Membrane</keyword>
<dbReference type="PROSITE" id="PS51257">
    <property type="entry name" value="PROKAR_LIPOPROTEIN"/>
    <property type="match status" value="1"/>
</dbReference>
<feature type="transmembrane region" description="Helical" evidence="7">
    <location>
        <begin position="400"/>
        <end position="421"/>
    </location>
</feature>
<gene>
    <name evidence="8" type="ORF">CAOG_002863</name>
</gene>
<dbReference type="PANTHER" id="PTHR10766:SF177">
    <property type="entry name" value="TRANSMEMBRANE 9 SUPERFAMILY MEMBER 1"/>
    <property type="match status" value="1"/>
</dbReference>
<dbReference type="eggNOG" id="KOG1277">
    <property type="taxonomic scope" value="Eukaryota"/>
</dbReference>
<comment type="subcellular location">
    <subcellularLocation>
        <location evidence="1">Membrane</location>
        <topology evidence="1">Multi-pass membrane protein</topology>
    </subcellularLocation>
</comment>
<dbReference type="PANTHER" id="PTHR10766">
    <property type="entry name" value="TRANSMEMBRANE 9 SUPERFAMILY PROTEIN"/>
    <property type="match status" value="1"/>
</dbReference>
<feature type="transmembrane region" description="Helical" evidence="7">
    <location>
        <begin position="558"/>
        <end position="584"/>
    </location>
</feature>
<dbReference type="OrthoDB" id="1666796at2759"/>
<evidence type="ECO:0000256" key="7">
    <source>
        <dbReference type="RuleBase" id="RU363079"/>
    </source>
</evidence>
<name>A0A0D2X216_CAPO3</name>
<evidence type="ECO:0000256" key="4">
    <source>
        <dbReference type="ARBA" id="ARBA00022729"/>
    </source>
</evidence>
<feature type="signal peptide" evidence="7">
    <location>
        <begin position="1"/>
        <end position="25"/>
    </location>
</feature>
<keyword evidence="9" id="KW-1185">Reference proteome</keyword>
<dbReference type="InterPro" id="IPR004240">
    <property type="entry name" value="EMP70"/>
</dbReference>
<evidence type="ECO:0000313" key="8">
    <source>
        <dbReference type="EMBL" id="KJE91774.1"/>
    </source>
</evidence>
<feature type="transmembrane region" description="Helical" evidence="7">
    <location>
        <begin position="332"/>
        <end position="352"/>
    </location>
</feature>
<dbReference type="STRING" id="595528.A0A0D2X216"/>
<dbReference type="RefSeq" id="XP_004363702.2">
    <property type="nucleotide sequence ID" value="XM_004363645.2"/>
</dbReference>
<feature type="transmembrane region" description="Helical" evidence="7">
    <location>
        <begin position="294"/>
        <end position="320"/>
    </location>
</feature>
<organism evidence="8 9">
    <name type="scientific">Capsaspora owczarzaki (strain ATCC 30864)</name>
    <dbReference type="NCBI Taxonomy" id="595528"/>
    <lineage>
        <taxon>Eukaryota</taxon>
        <taxon>Filasterea</taxon>
        <taxon>Capsaspora</taxon>
    </lineage>
</organism>
<dbReference type="Pfam" id="PF02990">
    <property type="entry name" value="EMP70"/>
    <property type="match status" value="1"/>
</dbReference>
<dbReference type="GO" id="GO:0072657">
    <property type="term" value="P:protein localization to membrane"/>
    <property type="evidence" value="ECO:0007669"/>
    <property type="project" value="TreeGrafter"/>
</dbReference>
<evidence type="ECO:0000256" key="5">
    <source>
        <dbReference type="ARBA" id="ARBA00022989"/>
    </source>
</evidence>
<dbReference type="InParanoid" id="A0A0D2X216"/>
<keyword evidence="3 7" id="KW-0812">Transmembrane</keyword>